<evidence type="ECO:0000256" key="6">
    <source>
        <dbReference type="SAM" id="Phobius"/>
    </source>
</evidence>
<organism evidence="8 9">
    <name type="scientific">Flammeovirga aprica JL-4</name>
    <dbReference type="NCBI Taxonomy" id="694437"/>
    <lineage>
        <taxon>Bacteria</taxon>
        <taxon>Pseudomonadati</taxon>
        <taxon>Bacteroidota</taxon>
        <taxon>Cytophagia</taxon>
        <taxon>Cytophagales</taxon>
        <taxon>Flammeovirgaceae</taxon>
        <taxon>Flammeovirga</taxon>
    </lineage>
</organism>
<evidence type="ECO:0000259" key="7">
    <source>
        <dbReference type="PROSITE" id="PS50109"/>
    </source>
</evidence>
<dbReference type="PRINTS" id="PR00344">
    <property type="entry name" value="BCTRLSENSOR"/>
</dbReference>
<feature type="transmembrane region" description="Helical" evidence="6">
    <location>
        <begin position="109"/>
        <end position="126"/>
    </location>
</feature>
<dbReference type="Proteomes" id="UP000576082">
    <property type="component" value="Unassembled WGS sequence"/>
</dbReference>
<evidence type="ECO:0000256" key="1">
    <source>
        <dbReference type="ARBA" id="ARBA00000085"/>
    </source>
</evidence>
<comment type="caution">
    <text evidence="8">The sequence shown here is derived from an EMBL/GenBank/DDBJ whole genome shotgun (WGS) entry which is preliminary data.</text>
</comment>
<dbReference type="SMART" id="SM00387">
    <property type="entry name" value="HATPase_c"/>
    <property type="match status" value="1"/>
</dbReference>
<dbReference type="InterPro" id="IPR005467">
    <property type="entry name" value="His_kinase_dom"/>
</dbReference>
<dbReference type="RefSeq" id="WP_169658536.1">
    <property type="nucleotide sequence ID" value="NZ_JABANE010000060.1"/>
</dbReference>
<dbReference type="Gene3D" id="3.30.565.10">
    <property type="entry name" value="Histidine kinase-like ATPase, C-terminal domain"/>
    <property type="match status" value="1"/>
</dbReference>
<proteinExistence type="predicted"/>
<name>A0A7X9RX43_9BACT</name>
<feature type="transmembrane region" description="Helical" evidence="6">
    <location>
        <begin position="84"/>
        <end position="103"/>
    </location>
</feature>
<keyword evidence="6" id="KW-1133">Transmembrane helix</keyword>
<evidence type="ECO:0000313" key="9">
    <source>
        <dbReference type="Proteomes" id="UP000576082"/>
    </source>
</evidence>
<evidence type="ECO:0000313" key="8">
    <source>
        <dbReference type="EMBL" id="NME70294.1"/>
    </source>
</evidence>
<dbReference type="PANTHER" id="PTHR43304">
    <property type="entry name" value="PHYTOCHROME-LIKE PROTEIN CPH1"/>
    <property type="match status" value="1"/>
</dbReference>
<keyword evidence="5" id="KW-0418">Kinase</keyword>
<gene>
    <name evidence="8" type="ORF">HHU12_20120</name>
</gene>
<dbReference type="FunFam" id="3.30.565.10:FF:000006">
    <property type="entry name" value="Sensor histidine kinase WalK"/>
    <property type="match status" value="1"/>
</dbReference>
<accession>A0A7X9RX43</accession>
<feature type="transmembrane region" description="Helical" evidence="6">
    <location>
        <begin position="170"/>
        <end position="188"/>
    </location>
</feature>
<dbReference type="InterPro" id="IPR003661">
    <property type="entry name" value="HisK_dim/P_dom"/>
</dbReference>
<evidence type="ECO:0000256" key="3">
    <source>
        <dbReference type="ARBA" id="ARBA00022553"/>
    </source>
</evidence>
<evidence type="ECO:0000256" key="2">
    <source>
        <dbReference type="ARBA" id="ARBA00012438"/>
    </source>
</evidence>
<feature type="transmembrane region" description="Helical" evidence="6">
    <location>
        <begin position="59"/>
        <end position="77"/>
    </location>
</feature>
<dbReference type="Pfam" id="PF02518">
    <property type="entry name" value="HATPase_c"/>
    <property type="match status" value="1"/>
</dbReference>
<feature type="transmembrane region" description="Helical" evidence="6">
    <location>
        <begin position="133"/>
        <end position="150"/>
    </location>
</feature>
<protein>
    <recommendedName>
        <fullName evidence="2">histidine kinase</fullName>
        <ecNumber evidence="2">2.7.13.3</ecNumber>
    </recommendedName>
</protein>
<keyword evidence="9" id="KW-1185">Reference proteome</keyword>
<reference evidence="8 9" key="1">
    <citation type="submission" date="2020-04" db="EMBL/GenBank/DDBJ databases">
        <title>Flammeovirga sp. SR4, a novel species isolated from seawater.</title>
        <authorList>
            <person name="Wang X."/>
        </authorList>
    </citation>
    <scope>NUCLEOTIDE SEQUENCE [LARGE SCALE GENOMIC DNA]</scope>
    <source>
        <strain evidence="8 9">ATCC 23126</strain>
    </source>
</reference>
<dbReference type="InterPro" id="IPR036097">
    <property type="entry name" value="HisK_dim/P_sf"/>
</dbReference>
<evidence type="ECO:0000256" key="4">
    <source>
        <dbReference type="ARBA" id="ARBA00022679"/>
    </source>
</evidence>
<evidence type="ECO:0000256" key="5">
    <source>
        <dbReference type="ARBA" id="ARBA00022777"/>
    </source>
</evidence>
<dbReference type="AlphaFoldDB" id="A0A7X9RX43"/>
<dbReference type="EMBL" id="JABANE010000060">
    <property type="protein sequence ID" value="NME70294.1"/>
    <property type="molecule type" value="Genomic_DNA"/>
</dbReference>
<keyword evidence="6" id="KW-0812">Transmembrane</keyword>
<dbReference type="InterPro" id="IPR052162">
    <property type="entry name" value="Sensor_kinase/Photoreceptor"/>
</dbReference>
<dbReference type="PANTHER" id="PTHR43304:SF1">
    <property type="entry name" value="PAC DOMAIN-CONTAINING PROTEIN"/>
    <property type="match status" value="1"/>
</dbReference>
<dbReference type="Pfam" id="PF00512">
    <property type="entry name" value="HisKA"/>
    <property type="match status" value="1"/>
</dbReference>
<dbReference type="GO" id="GO:0000155">
    <property type="term" value="F:phosphorelay sensor kinase activity"/>
    <property type="evidence" value="ECO:0007669"/>
    <property type="project" value="InterPro"/>
</dbReference>
<dbReference type="EC" id="2.7.13.3" evidence="2"/>
<feature type="domain" description="Histidine kinase" evidence="7">
    <location>
        <begin position="219"/>
        <end position="431"/>
    </location>
</feature>
<keyword evidence="4" id="KW-0808">Transferase</keyword>
<dbReference type="InterPro" id="IPR004358">
    <property type="entry name" value="Sig_transdc_His_kin-like_C"/>
</dbReference>
<dbReference type="CDD" id="cd00082">
    <property type="entry name" value="HisKA"/>
    <property type="match status" value="1"/>
</dbReference>
<sequence>MKKSLIRKVILTLQNIGVHEGLDADTIKKIHLTNSISFLGCASAFGMLIYAFVMDTPFYSKLVTGLVIPAILVMPLLNYLGKYYATRVVHCIISLFILMTVAIVSGPKLHSQFLLVPYLGLPFILFDDKKGRIKVLLSSAGIIGFLYLQWHFKNFEPLITLDESILFETRLLNEIILFVFIISLFYFFTSENNKYLDKLKKKNEEVEEKNKELEHFAYICSHDLSEPLRTVTGFIGIIKEESDPTNDKLNTYFGFVEQANNRMDTMISSLLNFSKLNKNSSHQQLNTQNLIQEVKVDINTLMLEKKATINFSDLPVIHGMPTQIKQVFQNLIINGIKYQIPDVKPVITISCQETPDYWEFCVADNGIGIKEKNLNKIFHMFTRLHLDDEYKGEGIGLAFCKKIIEMHKGKIWVESEYKKGSQFYFTIKKSLPTEIKKIPTKTLHYKPKSYKNVD</sequence>
<dbReference type="PROSITE" id="PS50109">
    <property type="entry name" value="HIS_KIN"/>
    <property type="match status" value="1"/>
</dbReference>
<dbReference type="Gene3D" id="1.10.287.130">
    <property type="match status" value="1"/>
</dbReference>
<keyword evidence="6" id="KW-0472">Membrane</keyword>
<dbReference type="SUPFAM" id="SSF47384">
    <property type="entry name" value="Homodimeric domain of signal transducing histidine kinase"/>
    <property type="match status" value="1"/>
</dbReference>
<dbReference type="InterPro" id="IPR036890">
    <property type="entry name" value="HATPase_C_sf"/>
</dbReference>
<dbReference type="SMART" id="SM00388">
    <property type="entry name" value="HisKA"/>
    <property type="match status" value="1"/>
</dbReference>
<dbReference type="SUPFAM" id="SSF55874">
    <property type="entry name" value="ATPase domain of HSP90 chaperone/DNA topoisomerase II/histidine kinase"/>
    <property type="match status" value="1"/>
</dbReference>
<feature type="transmembrane region" description="Helical" evidence="6">
    <location>
        <begin position="36"/>
        <end position="53"/>
    </location>
</feature>
<comment type="catalytic activity">
    <reaction evidence="1">
        <text>ATP + protein L-histidine = ADP + protein N-phospho-L-histidine.</text>
        <dbReference type="EC" id="2.7.13.3"/>
    </reaction>
</comment>
<keyword evidence="3" id="KW-0597">Phosphoprotein</keyword>
<dbReference type="InterPro" id="IPR003594">
    <property type="entry name" value="HATPase_dom"/>
</dbReference>